<sequence>MSDNELGLFLRSRRESVSPAEAGLPAGPRRRTPGLRRTEVAMLAGVSVEYLIRLEQGRDRHPSPPVLAALAGVLRLTPVERVHLHRLVKSADAGFTCRGDAGPARTVRPTVHALLDQLEPAAAVLLNQMGDVLAFTRGFRRLTGPIGLLDDPEANIVRYVLGDPRARTAFPDWDQVADEQVAALKQGPFRADRHVAALADELTVTAGDEFTGRVERVPGLPRATGVLRLAHPAAGPLRLAYETLELSADDDQRILVYLPADAATEVALRGLSEPLRLVAG</sequence>
<feature type="domain" description="HTH cro/C1-type" evidence="1">
    <location>
        <begin position="34"/>
        <end position="81"/>
    </location>
</feature>
<dbReference type="GO" id="GO:0003677">
    <property type="term" value="F:DNA binding"/>
    <property type="evidence" value="ECO:0007669"/>
    <property type="project" value="InterPro"/>
</dbReference>
<dbReference type="Gene3D" id="3.30.450.180">
    <property type="match status" value="1"/>
</dbReference>
<evidence type="ECO:0000313" key="2">
    <source>
        <dbReference type="EMBL" id="RAK40282.1"/>
    </source>
</evidence>
<dbReference type="CDD" id="cd00093">
    <property type="entry name" value="HTH_XRE"/>
    <property type="match status" value="1"/>
</dbReference>
<dbReference type="PROSITE" id="PS50943">
    <property type="entry name" value="HTH_CROC1"/>
    <property type="match status" value="1"/>
</dbReference>
<dbReference type="AlphaFoldDB" id="A0A327ZGJ5"/>
<dbReference type="OrthoDB" id="4336585at2"/>
<organism evidence="2 3">
    <name type="scientific">Actinoplanes lutulentus</name>
    <dbReference type="NCBI Taxonomy" id="1287878"/>
    <lineage>
        <taxon>Bacteria</taxon>
        <taxon>Bacillati</taxon>
        <taxon>Actinomycetota</taxon>
        <taxon>Actinomycetes</taxon>
        <taxon>Micromonosporales</taxon>
        <taxon>Micromonosporaceae</taxon>
        <taxon>Actinoplanes</taxon>
    </lineage>
</organism>
<keyword evidence="3" id="KW-1185">Reference proteome</keyword>
<evidence type="ECO:0000259" key="1">
    <source>
        <dbReference type="PROSITE" id="PS50943"/>
    </source>
</evidence>
<reference evidence="2 3" key="1">
    <citation type="submission" date="2018-06" db="EMBL/GenBank/DDBJ databases">
        <title>Genomic Encyclopedia of Type Strains, Phase III (KMG-III): the genomes of soil and plant-associated and newly described type strains.</title>
        <authorList>
            <person name="Whitman W."/>
        </authorList>
    </citation>
    <scope>NUCLEOTIDE SEQUENCE [LARGE SCALE GENOMIC DNA]</scope>
    <source>
        <strain evidence="2 3">CGMCC 4.7090</strain>
    </source>
</reference>
<dbReference type="Pfam" id="PF17765">
    <property type="entry name" value="MLTR_LBD"/>
    <property type="match status" value="1"/>
</dbReference>
<dbReference type="InterPro" id="IPR001387">
    <property type="entry name" value="Cro/C1-type_HTH"/>
</dbReference>
<dbReference type="Pfam" id="PF13560">
    <property type="entry name" value="HTH_31"/>
    <property type="match status" value="1"/>
</dbReference>
<dbReference type="PANTHER" id="PTHR35010:SF2">
    <property type="entry name" value="BLL4672 PROTEIN"/>
    <property type="match status" value="1"/>
</dbReference>
<dbReference type="InterPro" id="IPR041413">
    <property type="entry name" value="MLTR_LBD"/>
</dbReference>
<dbReference type="InterPro" id="IPR010982">
    <property type="entry name" value="Lambda_DNA-bd_dom_sf"/>
</dbReference>
<dbReference type="RefSeq" id="WP_111648331.1">
    <property type="nucleotide sequence ID" value="NZ_JACHWI010000004.1"/>
</dbReference>
<gene>
    <name evidence="2" type="ORF">B0I29_103314</name>
</gene>
<dbReference type="Proteomes" id="UP000249341">
    <property type="component" value="Unassembled WGS sequence"/>
</dbReference>
<proteinExistence type="predicted"/>
<evidence type="ECO:0000313" key="3">
    <source>
        <dbReference type="Proteomes" id="UP000249341"/>
    </source>
</evidence>
<dbReference type="SUPFAM" id="SSF47413">
    <property type="entry name" value="lambda repressor-like DNA-binding domains"/>
    <property type="match status" value="1"/>
</dbReference>
<name>A0A327ZGJ5_9ACTN</name>
<dbReference type="Gene3D" id="1.10.260.40">
    <property type="entry name" value="lambda repressor-like DNA-binding domains"/>
    <property type="match status" value="1"/>
</dbReference>
<dbReference type="PANTHER" id="PTHR35010">
    <property type="entry name" value="BLL4672 PROTEIN-RELATED"/>
    <property type="match status" value="1"/>
</dbReference>
<dbReference type="SMART" id="SM00530">
    <property type="entry name" value="HTH_XRE"/>
    <property type="match status" value="1"/>
</dbReference>
<accession>A0A327ZGJ5</accession>
<dbReference type="EMBL" id="QLMJ01000003">
    <property type="protein sequence ID" value="RAK40282.1"/>
    <property type="molecule type" value="Genomic_DNA"/>
</dbReference>
<comment type="caution">
    <text evidence="2">The sequence shown here is derived from an EMBL/GenBank/DDBJ whole genome shotgun (WGS) entry which is preliminary data.</text>
</comment>
<protein>
    <submittedName>
        <fullName evidence="2">Helix-turn-helix protein</fullName>
    </submittedName>
</protein>